<dbReference type="EC" id="2.7.7.65" evidence="3"/>
<dbReference type="FunFam" id="3.30.70.270:FF:000001">
    <property type="entry name" value="Diguanylate cyclase domain protein"/>
    <property type="match status" value="1"/>
</dbReference>
<keyword evidence="1" id="KW-0472">Membrane</keyword>
<dbReference type="Proteomes" id="UP000006461">
    <property type="component" value="Chromosome"/>
</dbReference>
<dbReference type="InterPro" id="IPR029787">
    <property type="entry name" value="Nucleotide_cyclase"/>
</dbReference>
<evidence type="ECO:0000259" key="2">
    <source>
        <dbReference type="PROSITE" id="PS50887"/>
    </source>
</evidence>
<dbReference type="SUPFAM" id="SSF55073">
    <property type="entry name" value="Nucleotide cyclase"/>
    <property type="match status" value="1"/>
</dbReference>
<dbReference type="NCBIfam" id="TIGR00254">
    <property type="entry name" value="GGDEF"/>
    <property type="match status" value="1"/>
</dbReference>
<dbReference type="SMART" id="SM00267">
    <property type="entry name" value="GGDEF"/>
    <property type="match status" value="1"/>
</dbReference>
<dbReference type="KEGG" id="mmar:MODMU_3682"/>
<dbReference type="InterPro" id="IPR043128">
    <property type="entry name" value="Rev_trsase/Diguanyl_cyclase"/>
</dbReference>
<dbReference type="PANTHER" id="PTHR45138">
    <property type="entry name" value="REGULATORY COMPONENTS OF SENSORY TRANSDUCTION SYSTEM"/>
    <property type="match status" value="1"/>
</dbReference>
<evidence type="ECO:0000313" key="4">
    <source>
        <dbReference type="Proteomes" id="UP000006461"/>
    </source>
</evidence>
<dbReference type="Pfam" id="PF00990">
    <property type="entry name" value="GGDEF"/>
    <property type="match status" value="1"/>
</dbReference>
<dbReference type="PANTHER" id="PTHR45138:SF9">
    <property type="entry name" value="DIGUANYLATE CYCLASE DGCM-RELATED"/>
    <property type="match status" value="1"/>
</dbReference>
<dbReference type="InterPro" id="IPR000160">
    <property type="entry name" value="GGDEF_dom"/>
</dbReference>
<name>I4F0C9_MODI5</name>
<keyword evidence="3" id="KW-0548">Nucleotidyltransferase</keyword>
<dbReference type="InterPro" id="IPR050469">
    <property type="entry name" value="Diguanylate_Cyclase"/>
</dbReference>
<dbReference type="Gene3D" id="3.30.70.270">
    <property type="match status" value="1"/>
</dbReference>
<dbReference type="OMA" id="DAHEALW"/>
<evidence type="ECO:0000313" key="3">
    <source>
        <dbReference type="EMBL" id="CCH89092.1"/>
    </source>
</evidence>
<dbReference type="HOGENOM" id="CLU_539475_0_0_11"/>
<evidence type="ECO:0000256" key="1">
    <source>
        <dbReference type="SAM" id="Phobius"/>
    </source>
</evidence>
<dbReference type="AlphaFoldDB" id="I4F0C9"/>
<feature type="domain" description="GGDEF" evidence="2">
    <location>
        <begin position="350"/>
        <end position="481"/>
    </location>
</feature>
<feature type="transmembrane region" description="Helical" evidence="1">
    <location>
        <begin position="39"/>
        <end position="56"/>
    </location>
</feature>
<protein>
    <submittedName>
        <fullName evidence="3">Diguanylate cyclase</fullName>
        <ecNumber evidence="3">2.7.7.65</ecNumber>
    </submittedName>
</protein>
<dbReference type="STRING" id="477641.MODMU_3682"/>
<gene>
    <name evidence="3" type="ordered locus">MODMU_3682</name>
</gene>
<keyword evidence="1" id="KW-1133">Transmembrane helix</keyword>
<accession>I4F0C9</accession>
<feature type="transmembrane region" description="Helical" evidence="1">
    <location>
        <begin position="141"/>
        <end position="163"/>
    </location>
</feature>
<keyword evidence="1" id="KW-0812">Transmembrane</keyword>
<keyword evidence="3" id="KW-0808">Transferase</keyword>
<feature type="transmembrane region" description="Helical" evidence="1">
    <location>
        <begin position="109"/>
        <end position="129"/>
    </location>
</feature>
<dbReference type="eggNOG" id="COG3706">
    <property type="taxonomic scope" value="Bacteria"/>
</dbReference>
<proteinExistence type="predicted"/>
<sequence>MRRPPGLVAQARQVLLGCALLALALTAVGQAVSGARGSSLTLVLTATVVLAASWLWRYRTEAAPLALDAVEMLATAAFAVACPDPAIAFGFAFSASWLRMLFGSSRQAVVYGLGIVLAIGAAVPLWEHFPGHAGTFVRAGALGALPVLFLTITVARYLAVILFSHEQSQERDAALLRFGNRLMDVTERSDIIKHAWVAIEQICRSTPGLRAIVVRQSTQDVMVLGSAGDLRHPPTALPSGLLPTAVAPGAVQPLNDVGPLSQAVGLAGHWVAIGMPRQAGDFVLLGCPGRVPTDGVVAVQSLLNQLALALQASDAHEALWTQARTDSLTGLANRAAFSSALASHLDRGTSAATLLLLDLDDFKAVNDKFGHAVGDELLRHVADRLRAATRPTDVCARLGGDEFAVLLTESNAAFARAIAERLIAQVSTPVTLCGRGVHIGVSIGVACSTPGITDQDLVHRADLAMYEAKGKGKNRVHTFDLSNVPLFSTALDRAHAPDPLLSQLR</sequence>
<dbReference type="PROSITE" id="PS50887">
    <property type="entry name" value="GGDEF"/>
    <property type="match status" value="1"/>
</dbReference>
<dbReference type="CDD" id="cd01949">
    <property type="entry name" value="GGDEF"/>
    <property type="match status" value="1"/>
</dbReference>
<keyword evidence="4" id="KW-1185">Reference proteome</keyword>
<reference evidence="3 4" key="1">
    <citation type="journal article" date="2012" name="J. Bacteriol.">
        <title>Genome Sequence of Radiation-Resistant Modestobacter marinus Strain BC501, a Representative Actinobacterium That Thrives on Calcareous Stone Surfaces.</title>
        <authorList>
            <person name="Normand P."/>
            <person name="Gury J."/>
            <person name="Pujic P."/>
            <person name="Chouaia B."/>
            <person name="Crotti E."/>
            <person name="Brusetti L."/>
            <person name="Daffonchio D."/>
            <person name="Vacherie B."/>
            <person name="Barbe V."/>
            <person name="Medigue C."/>
            <person name="Calteau A."/>
            <person name="Ghodhbane-Gtari F."/>
            <person name="Essoussi I."/>
            <person name="Nouioui I."/>
            <person name="Abbassi-Ghozzi I."/>
            <person name="Gtari M."/>
        </authorList>
    </citation>
    <scope>NUCLEOTIDE SEQUENCE [LARGE SCALE GENOMIC DNA]</scope>
    <source>
        <strain evidence="4">BC 501</strain>
    </source>
</reference>
<organism evidence="3 4">
    <name type="scientific">Modestobacter italicus (strain DSM 44449 / CECT 9708 / BC 501)</name>
    <dbReference type="NCBI Taxonomy" id="2732864"/>
    <lineage>
        <taxon>Bacteria</taxon>
        <taxon>Bacillati</taxon>
        <taxon>Actinomycetota</taxon>
        <taxon>Actinomycetes</taxon>
        <taxon>Geodermatophilales</taxon>
        <taxon>Geodermatophilaceae</taxon>
        <taxon>Modestobacter</taxon>
    </lineage>
</organism>
<dbReference type="EMBL" id="FO203431">
    <property type="protein sequence ID" value="CCH89092.1"/>
    <property type="molecule type" value="Genomic_DNA"/>
</dbReference>
<dbReference type="GO" id="GO:0052621">
    <property type="term" value="F:diguanylate cyclase activity"/>
    <property type="evidence" value="ECO:0007669"/>
    <property type="project" value="UniProtKB-EC"/>
</dbReference>